<feature type="transmembrane region" description="Helical" evidence="1">
    <location>
        <begin position="104"/>
        <end position="129"/>
    </location>
</feature>
<name>A0A147KCJ6_9BACI</name>
<keyword evidence="1" id="KW-1133">Transmembrane helix</keyword>
<feature type="transmembrane region" description="Helical" evidence="1">
    <location>
        <begin position="425"/>
        <end position="444"/>
    </location>
</feature>
<comment type="caution">
    <text evidence="2">The sequence shown here is derived from an EMBL/GenBank/DDBJ whole genome shotgun (WGS) entry which is preliminary data.</text>
</comment>
<feature type="transmembrane region" description="Helical" evidence="1">
    <location>
        <begin position="201"/>
        <end position="234"/>
    </location>
</feature>
<feature type="transmembrane region" description="Helical" evidence="1">
    <location>
        <begin position="349"/>
        <end position="368"/>
    </location>
</feature>
<evidence type="ECO:0000256" key="1">
    <source>
        <dbReference type="SAM" id="Phobius"/>
    </source>
</evidence>
<dbReference type="STRING" id="1150625.Q75_00445"/>
<organism evidence="2 3">
    <name type="scientific">Bacillus coahuilensis p1.1.43</name>
    <dbReference type="NCBI Taxonomy" id="1150625"/>
    <lineage>
        <taxon>Bacteria</taxon>
        <taxon>Bacillati</taxon>
        <taxon>Bacillota</taxon>
        <taxon>Bacilli</taxon>
        <taxon>Bacillales</taxon>
        <taxon>Bacillaceae</taxon>
        <taxon>Bacillus</taxon>
    </lineage>
</organism>
<keyword evidence="1" id="KW-0472">Membrane</keyword>
<dbReference type="OrthoDB" id="2348595at2"/>
<accession>A0A147KCJ6</accession>
<keyword evidence="3" id="KW-1185">Reference proteome</keyword>
<keyword evidence="1" id="KW-0812">Transmembrane</keyword>
<dbReference type="EMBL" id="LDYG01000001">
    <property type="protein sequence ID" value="KUP09426.1"/>
    <property type="molecule type" value="Genomic_DNA"/>
</dbReference>
<feature type="transmembrane region" description="Helical" evidence="1">
    <location>
        <begin position="73"/>
        <end position="92"/>
    </location>
</feature>
<dbReference type="Proteomes" id="UP000074108">
    <property type="component" value="Unassembled WGS sequence"/>
</dbReference>
<feature type="transmembrane region" description="Helical" evidence="1">
    <location>
        <begin position="325"/>
        <end position="343"/>
    </location>
</feature>
<dbReference type="RefSeq" id="WP_059349959.1">
    <property type="nucleotide sequence ID" value="NZ_LDYG01000001.1"/>
</dbReference>
<evidence type="ECO:0000313" key="2">
    <source>
        <dbReference type="EMBL" id="KUP09426.1"/>
    </source>
</evidence>
<feature type="transmembrane region" description="Helical" evidence="1">
    <location>
        <begin position="397"/>
        <end position="418"/>
    </location>
</feature>
<feature type="transmembrane region" description="Helical" evidence="1">
    <location>
        <begin position="255"/>
        <end position="275"/>
    </location>
</feature>
<feature type="transmembrane region" description="Helical" evidence="1">
    <location>
        <begin position="21"/>
        <end position="44"/>
    </location>
</feature>
<feature type="transmembrane region" description="Helical" evidence="1">
    <location>
        <begin position="161"/>
        <end position="181"/>
    </location>
</feature>
<sequence length="1381" mass="160481">MMLRTENYRQSLITRVRFLSLLLLLGIILVITSPVIFTPGYIVFSDLDYGLQDESYFSRIVGLYNEQFSTMNFFNLSRFAFILPFSFIVEAFQHLEIPHLLLRCILLAIFLLAGFGIFYLLEFLLTIHFKQFHSWTHYIGITLPAVFYTINPWVVLRIQHVFLLVGYAVFPWILLYFLRLFPLNESGSTIERKLSWEHYSLSLKIGFLIAIGSAAIHYFFYIAVVLAFMWLMIVIKEVKWSTDKKNYIQFVTKKTMILSITVLLFNGYWFVTYILSLFVTSIEPQNVNVVDTLSMFSRFSSIPNVLLMVSYWWPMFELTDYLDWMFWICGSIFILLILYIIFFRFGWHFYIRLFTILLGLTLTTALGVNTSIISEFNIFLVTKVPVIGHIFRDPNKLIGPMALFYSILLGFSIDRIIYSLKSNGFSKFITVSFLLLLTISYYFYIRPFSYIFLDHYYKAVAVPEEYTTVQSNTSDKGKILWIPTMDNMTLSSGISSYSWNVPESELNLTKANGDFHVYSSEKKTVFQHENNNYMVSYMYAFMQNMLDTGHAQHIGKMAAWMGFNEIGFHEDVYYQDKRQRFNLETLHQQEDLNVTYENDIFHLFEVKAKSPDEFVSKSVVLTKPMNRLTSLLDFSEELHVSSEDTALLWLQTSLNPIPLPKQTYLVGDNKLDFLLPYVDSSYYHFPFDDIDTGNPYLGWAKTRSGDASWFWALRANNLENEWDLDLGKGIVYTYVPYKLDVPPHRLGDIQGPPLITMEDVLDNFFIPDNPELFQMTVYPNRNHRKSLEATVTPKKNNPLWQVAKSKEMVFDGNKPRFLRIKATMSGVNAGSVHFKVRFYDQEKNELQVGYLSPGEPLSEYFEADMDNDFFVPENAHSFRVDILSSQDINKPTYFWLHDFQIEDISQLGSENILKMKLVEPSATDKKFKVFARLFHSEKGGHIRFSDLDKTVEYNTQSLRNQFTWVDLGEWHLPDGSLSVETDSSLTAINAFVVLPASEAEHILSNAEKKVQGKQLDLSLVKSDYSREDVVDTSFYFDRYSYLSSIDQSLLPIVDGRLTKKLDIFQTQTFTPIMTAIEDGQPSITLKIIQNQRVVYERSVSSVLPIERNQQKMMAEKTYQPNEYYLEVKNSQNQPMVQFLFPKVTLQKGSYFIDISVNSNYTDQLNKDSLHVLSAGEIIVPPNMIENTDQATRFGNLGYAQDYIEITTHRVKGKKVMKNSPTSSEQWIIYTLDPVKVKEGEQYIFKTDVEQKGLRQFHGKVHALDTERVLYDSYFMEEDEGVKAIIDVKKDGYLQPTFLFKGSPDMEGEFSIQDAHFIRMSDITKVEGMHFLPSTPFNSIDQTDGYYILPEPYQDIWRIEDSTEKPFQVNFFLNGIFFIGRK</sequence>
<evidence type="ECO:0000313" key="3">
    <source>
        <dbReference type="Proteomes" id="UP000074108"/>
    </source>
</evidence>
<feature type="transmembrane region" description="Helical" evidence="1">
    <location>
        <begin position="135"/>
        <end position="154"/>
    </location>
</feature>
<proteinExistence type="predicted"/>
<dbReference type="PATRIC" id="fig|1150625.3.peg.92"/>
<reference evidence="2 3" key="1">
    <citation type="journal article" date="2016" name="Front. Microbiol.">
        <title>Microevolution Analysis of Bacillus coahuilensis Unveils Differences in Phosphorus Acquisition Strategies and Their Regulation.</title>
        <authorList>
            <person name="Gomez-Lunar Z."/>
            <person name="Hernandez-Gonzalez I."/>
            <person name="Rodriguez-Torres M.D."/>
            <person name="Souza V."/>
            <person name="Olmedo-Alvarez G."/>
        </authorList>
    </citation>
    <scope>NUCLEOTIDE SEQUENCE [LARGE SCALE GENOMIC DNA]</scope>
    <source>
        <strain evidence="3">p1.1.43</strain>
    </source>
</reference>
<protein>
    <submittedName>
        <fullName evidence="2">Uncharacterized protein</fullName>
    </submittedName>
</protein>
<gene>
    <name evidence="2" type="ORF">Q75_00445</name>
</gene>